<keyword evidence="2" id="KW-0326">Glycosidase</keyword>
<keyword evidence="2" id="KW-0378">Hydrolase</keyword>
<gene>
    <name evidence="8" type="ORF">KL86DYS1_31367</name>
</gene>
<dbReference type="SUPFAM" id="SSF51445">
    <property type="entry name" value="(Trans)glycosidases"/>
    <property type="match status" value="1"/>
</dbReference>
<dbReference type="GO" id="GO:0030246">
    <property type="term" value="F:carbohydrate binding"/>
    <property type="evidence" value="ECO:0007669"/>
    <property type="project" value="InterPro"/>
</dbReference>
<dbReference type="GO" id="GO:0005975">
    <property type="term" value="P:carbohydrate metabolic process"/>
    <property type="evidence" value="ECO:0007669"/>
    <property type="project" value="InterPro"/>
</dbReference>
<reference evidence="8" key="1">
    <citation type="submission" date="2016-04" db="EMBL/GenBank/DDBJ databases">
        <authorList>
            <person name="Evans L.H."/>
            <person name="Alamgir A."/>
            <person name="Owens N."/>
            <person name="Weber N.D."/>
            <person name="Virtaneva K."/>
            <person name="Barbian K."/>
            <person name="Babar A."/>
            <person name="Rosenke K."/>
        </authorList>
    </citation>
    <scope>NUCLEOTIDE SEQUENCE</scope>
    <source>
        <strain evidence="8">86-1</strain>
    </source>
</reference>
<dbReference type="AlphaFoldDB" id="A0A212K451"/>
<dbReference type="Pfam" id="PF17137">
    <property type="entry name" value="DUF5110"/>
    <property type="match status" value="1"/>
</dbReference>
<accession>A0A212K451</accession>
<dbReference type="Pfam" id="PF13802">
    <property type="entry name" value="Gal_mutarotas_2"/>
    <property type="match status" value="1"/>
</dbReference>
<dbReference type="CDD" id="cd06591">
    <property type="entry name" value="GH31_xylosidase_XylS"/>
    <property type="match status" value="1"/>
</dbReference>
<evidence type="ECO:0000259" key="5">
    <source>
        <dbReference type="Pfam" id="PF13802"/>
    </source>
</evidence>
<dbReference type="SUPFAM" id="SSF51011">
    <property type="entry name" value="Glycosyl hydrolase domain"/>
    <property type="match status" value="1"/>
</dbReference>
<feature type="domain" description="Glycoside hydrolase family 31 N-terminal" evidence="5">
    <location>
        <begin position="38"/>
        <end position="197"/>
    </location>
</feature>
<dbReference type="PANTHER" id="PTHR43863">
    <property type="entry name" value="HYDROLASE, PUTATIVE (AFU_ORTHOLOGUE AFUA_1G03140)-RELATED"/>
    <property type="match status" value="1"/>
</dbReference>
<dbReference type="InterPro" id="IPR011013">
    <property type="entry name" value="Gal_mutarotase_sf_dom"/>
</dbReference>
<dbReference type="InterPro" id="IPR000322">
    <property type="entry name" value="Glyco_hydro_31_TIM"/>
</dbReference>
<feature type="domain" description="DUF5110" evidence="6">
    <location>
        <begin position="708"/>
        <end position="776"/>
    </location>
</feature>
<evidence type="ECO:0000256" key="3">
    <source>
        <dbReference type="SAM" id="SignalP"/>
    </source>
</evidence>
<dbReference type="Pfam" id="PF01055">
    <property type="entry name" value="Glyco_hydro_31_2nd"/>
    <property type="match status" value="1"/>
</dbReference>
<dbReference type="PANTHER" id="PTHR43863:SF2">
    <property type="entry name" value="MALTASE-GLUCOAMYLASE"/>
    <property type="match status" value="1"/>
</dbReference>
<name>A0A212K451_9BACT</name>
<feature type="chain" id="PRO_5012194346" description="Alpha-D-xyloside xylohydrolase" evidence="3">
    <location>
        <begin position="20"/>
        <end position="804"/>
    </location>
</feature>
<dbReference type="InterPro" id="IPR033403">
    <property type="entry name" value="DUF5110"/>
</dbReference>
<dbReference type="Gene3D" id="2.60.40.1180">
    <property type="entry name" value="Golgi alpha-mannosidase II"/>
    <property type="match status" value="2"/>
</dbReference>
<feature type="domain" description="Glycosyl hydrolase family 31 C-terminal" evidence="7">
    <location>
        <begin position="589"/>
        <end position="692"/>
    </location>
</feature>
<evidence type="ECO:0008006" key="9">
    <source>
        <dbReference type="Google" id="ProtNLM"/>
    </source>
</evidence>
<evidence type="ECO:0000256" key="2">
    <source>
        <dbReference type="RuleBase" id="RU361185"/>
    </source>
</evidence>
<comment type="similarity">
    <text evidence="1 2">Belongs to the glycosyl hydrolase 31 family.</text>
</comment>
<dbReference type="RefSeq" id="WP_296944061.1">
    <property type="nucleotide sequence ID" value="NZ_LT599032.1"/>
</dbReference>
<dbReference type="InterPro" id="IPR051816">
    <property type="entry name" value="Glycosyl_Hydrolase_31"/>
</dbReference>
<dbReference type="Pfam" id="PF21365">
    <property type="entry name" value="Glyco_hydro_31_3rd"/>
    <property type="match status" value="1"/>
</dbReference>
<organism evidence="8">
    <name type="scientific">uncultured Dysgonomonas sp</name>
    <dbReference type="NCBI Taxonomy" id="206096"/>
    <lineage>
        <taxon>Bacteria</taxon>
        <taxon>Pseudomonadati</taxon>
        <taxon>Bacteroidota</taxon>
        <taxon>Bacteroidia</taxon>
        <taxon>Bacteroidales</taxon>
        <taxon>Dysgonomonadaceae</taxon>
        <taxon>Dysgonomonas</taxon>
        <taxon>environmental samples</taxon>
    </lineage>
</organism>
<sequence>MKKNCILLILSIIAGQLFAQTYQKTDKGIKTNVQSMDVEIQFYSPGIVRVIKSPESKNFKKESLSVIKTPQTTALDISQNGNTVSLNSDLMQVSINLNTGKVAYSDKSGNPLFTEKDYGTQFSNFNDAGNKTFSVRQAFLLDKGEAIYGLGQQQTDKLNQRGEKIFMRQRALYASIPFVQSVKGYGIFWDNYSPTTFNDNPQEMSFDSEVGECSDYYFMYGKSGDGVIAQMRDLTGQAPMYPLWTFGFWQSRERYKSQTETMEVVDKYRQLGIPLDGIIQDWQYWGPNTNWNSMNFDNPEFPDPQGMIDHVHKQNAHIMISVWASFGPDTKPFKVMKEKNMLFNFKTWPASSEDVWPPDPNKPSGVRVYDAYNPEARDIYWDYMNKGLFSKGIDAWWLDSTEPDHLDVKESDFDVPTHLGTFRSVRNAFPLESNKGVYEHQRATTSDKRVYLLTRCAFAGQQRYAANTWSGDVVAKWDVLKRQIPTGLNFSLSGIPYWNTDIGGFFIWEYDGEVSNKAYHELYTRWFQYGTFTPMQRSHGSGVKKEIYNFGKKGDWVYDSEEKYINLRYSLIPYLYSTAWDVTSNSGSFLRALFMDFNEDQKVHDISNQYMFGKSFLVTPVTDPMYVSAEEKDKWKNPVENFSKIKTQAVYLPQGADWFDFWTGEKLNGGQTINKEVPIDIIPLYIKAGSIIPWGPKVQYATEKKWDNLEIRIYTGADGEFVLYEDENDNYNYEKGIYSTIKFKWNDQNRTLSIENRNGEFPGMLKNRKFQIVLVDQLKGIGVENSLKIDKVVNYKGKEVSIKL</sequence>
<dbReference type="Gene3D" id="3.20.20.80">
    <property type="entry name" value="Glycosidases"/>
    <property type="match status" value="1"/>
</dbReference>
<evidence type="ECO:0000259" key="7">
    <source>
        <dbReference type="Pfam" id="PF21365"/>
    </source>
</evidence>
<dbReference type="GO" id="GO:0004553">
    <property type="term" value="F:hydrolase activity, hydrolyzing O-glycosyl compounds"/>
    <property type="evidence" value="ECO:0007669"/>
    <property type="project" value="InterPro"/>
</dbReference>
<evidence type="ECO:0000259" key="4">
    <source>
        <dbReference type="Pfam" id="PF01055"/>
    </source>
</evidence>
<feature type="domain" description="Glycoside hydrolase family 31 TIM barrel" evidence="4">
    <location>
        <begin position="239"/>
        <end position="577"/>
    </location>
</feature>
<dbReference type="InterPro" id="IPR025887">
    <property type="entry name" value="Glyco_hydro_31_N_dom"/>
</dbReference>
<evidence type="ECO:0000313" key="8">
    <source>
        <dbReference type="EMBL" id="SBW06412.1"/>
    </source>
</evidence>
<dbReference type="EMBL" id="FLUM01000003">
    <property type="protein sequence ID" value="SBW06412.1"/>
    <property type="molecule type" value="Genomic_DNA"/>
</dbReference>
<dbReference type="InterPro" id="IPR017853">
    <property type="entry name" value="GH"/>
</dbReference>
<dbReference type="InterPro" id="IPR013780">
    <property type="entry name" value="Glyco_hydro_b"/>
</dbReference>
<evidence type="ECO:0000256" key="1">
    <source>
        <dbReference type="ARBA" id="ARBA00007806"/>
    </source>
</evidence>
<dbReference type="InterPro" id="IPR048395">
    <property type="entry name" value="Glyco_hydro_31_C"/>
</dbReference>
<proteinExistence type="inferred from homology"/>
<dbReference type="SUPFAM" id="SSF74650">
    <property type="entry name" value="Galactose mutarotase-like"/>
    <property type="match status" value="1"/>
</dbReference>
<protein>
    <recommendedName>
        <fullName evidence="9">Alpha-D-xyloside xylohydrolase</fullName>
    </recommendedName>
</protein>
<dbReference type="CDD" id="cd14752">
    <property type="entry name" value="GH31_N"/>
    <property type="match status" value="1"/>
</dbReference>
<evidence type="ECO:0000259" key="6">
    <source>
        <dbReference type="Pfam" id="PF17137"/>
    </source>
</evidence>
<feature type="signal peptide" evidence="3">
    <location>
        <begin position="1"/>
        <end position="19"/>
    </location>
</feature>
<dbReference type="Gene3D" id="2.60.40.1760">
    <property type="entry name" value="glycosyl hydrolase (family 31)"/>
    <property type="match status" value="1"/>
</dbReference>
<keyword evidence="3" id="KW-0732">Signal</keyword>